<reference evidence="3" key="1">
    <citation type="submission" date="2018-01" db="EMBL/GenBank/DDBJ databases">
        <title>An insight into the sialome of Amazonian anophelines.</title>
        <authorList>
            <person name="Ribeiro J.M."/>
            <person name="Scarpassa V."/>
            <person name="Calvo E."/>
        </authorList>
    </citation>
    <scope>NUCLEOTIDE SEQUENCE</scope>
    <source>
        <tissue evidence="3">Salivary glands</tissue>
    </source>
</reference>
<feature type="region of interest" description="Disordered" evidence="1">
    <location>
        <begin position="859"/>
        <end position="888"/>
    </location>
</feature>
<dbReference type="AlphaFoldDB" id="A0A2M4BB33"/>
<dbReference type="Gene3D" id="2.40.50.90">
    <property type="match status" value="3"/>
</dbReference>
<accession>A0A2M4BB33</accession>
<name>A0A2M4BB33_9DIPT</name>
<evidence type="ECO:0000313" key="3">
    <source>
        <dbReference type="EMBL" id="MBW50018.1"/>
    </source>
</evidence>
<dbReference type="EMBL" id="GGFJ01000877">
    <property type="protein sequence ID" value="MBW50018.1"/>
    <property type="molecule type" value="Transcribed_RNA"/>
</dbReference>
<dbReference type="SMART" id="SM00333">
    <property type="entry name" value="TUDOR"/>
    <property type="match status" value="4"/>
</dbReference>
<dbReference type="GO" id="GO:0005737">
    <property type="term" value="C:cytoplasm"/>
    <property type="evidence" value="ECO:0007669"/>
    <property type="project" value="UniProtKB-ARBA"/>
</dbReference>
<sequence length="1206" mass="135318">MVTLSSNSKSTACVDLLVPESCSPRQPPQSLRGALLYLGFCEPYPPATVSKRHEKWMQTRYKSYANMLPSPQIAEVDTFPCTILHSTSPDSFHLMPTLWLKTKLEPVQQLLDVYGPNAPKVYHPFVGLICVFGLDKDDGTIRWMRCRIEKIGLAVCDVKAIDSGHQYECVPWYNIRLLDPAVDCYWTHPLALECRLAHISPKVATTVGDGAEAPWSKEAIAEFNTVVGSQTSDFEVTIERCESDHSYSVLLYLLNRSTKDTCINGRLVLNGHAISCGPVKALADRTKKVVEVIYPVPEPVVIAQPSSKEGKERLNDPRIPVQVLSPISSPSEFYIRLQSCVTGLEELHHTIQQYMEQMLEEEYEQPEEERAIGDLCVAFTPTSPGSESEWYRACITGVAIPFYQMLLIDTAQSVKVHRTNIARLPSRFAQIQPGAVRCRLGNVVPIGRQERWHQTSIDGFKKAIATSSRHAISLDVANMKSPDSELPVVLWALMEEEVAPLAPRRDRYININQSLITYGLAHCISRPGTSGKGETGENPEALLEEAISAQFRARFEQMQQFFRTIDDVTGNQTASAPVRMRDIVASATNSACDELLSLIDQQPMPISGWLPPTTPIEKTVFVGQPTFVADDGALYLHDECQDPLLKRMAERIKMHVESAQQQQQQQANRKLRLLNGDPCLARFHLDRQWYRGKVLEVKKDHYSVQFVDYGNVEQCQGTDLWDETICTRIPVQAYRLRLANIEPADSHGWTRPAVETFHSLIVGKRCTVRIVDQKGTAQDPAAPLCTLQMIGNENCIGMFVDQALLALDKLFVHRTSRKPNLNERSYQQLMVEEPISSHHSCRATQDIIALMNEVQEQFGRSPGAASNGQADDPYAWNDGDGAEDDTSGDVANRAQIFNLFSPSPDRHSSASSSDAGFVPVEDSLLSTPLPSPATFDSNELETSSRLCSVERGQGHEDDNGEVIDADVEYTRGGATPFRGFRMLELTPSQTGFYASCTNYSDPLTLHIYPHLEGHRKRCDQMAKSIQTYARSTNKMARWQATLLEPGSPCLAVYAEDGLYYRAIIEGWDEVERTARVLYVDYLNRAAVSIDQDLRKCPMELRKVPVHNLMVRLAGVLPNPKLRPDDVSRQLVTHLQRTFFVRVVGKVNKRNHDDDEPEESFAELAEPAIEIPLVELYTEADCSTLLYQKLIDEKVYIKPSFSMSRKR</sequence>
<dbReference type="InterPro" id="IPR035437">
    <property type="entry name" value="SNase_OB-fold_sf"/>
</dbReference>
<feature type="domain" description="Tudor" evidence="2">
    <location>
        <begin position="1042"/>
        <end position="1102"/>
    </location>
</feature>
<evidence type="ECO:0000259" key="2">
    <source>
        <dbReference type="PROSITE" id="PS50304"/>
    </source>
</evidence>
<dbReference type="SUPFAM" id="SSF63748">
    <property type="entry name" value="Tudor/PWWP/MBT"/>
    <property type="match status" value="4"/>
</dbReference>
<feature type="domain" description="Tudor" evidence="2">
    <location>
        <begin position="672"/>
        <end position="730"/>
    </location>
</feature>
<organism evidence="3">
    <name type="scientific">Anopheles marajoara</name>
    <dbReference type="NCBI Taxonomy" id="58244"/>
    <lineage>
        <taxon>Eukaryota</taxon>
        <taxon>Metazoa</taxon>
        <taxon>Ecdysozoa</taxon>
        <taxon>Arthropoda</taxon>
        <taxon>Hexapoda</taxon>
        <taxon>Insecta</taxon>
        <taxon>Pterygota</taxon>
        <taxon>Neoptera</taxon>
        <taxon>Endopterygota</taxon>
        <taxon>Diptera</taxon>
        <taxon>Nematocera</taxon>
        <taxon>Culicoidea</taxon>
        <taxon>Culicidae</taxon>
        <taxon>Anophelinae</taxon>
        <taxon>Anopheles</taxon>
    </lineage>
</organism>
<proteinExistence type="predicted"/>
<dbReference type="PANTHER" id="PTHR16442:SF1">
    <property type="entry name" value="RING FINGER PROTEIN 17"/>
    <property type="match status" value="1"/>
</dbReference>
<dbReference type="InterPro" id="IPR002999">
    <property type="entry name" value="Tudor"/>
</dbReference>
<dbReference type="Pfam" id="PF00567">
    <property type="entry name" value="TUDOR"/>
    <property type="match status" value="4"/>
</dbReference>
<dbReference type="Gene3D" id="2.30.30.140">
    <property type="match status" value="4"/>
</dbReference>
<dbReference type="PANTHER" id="PTHR16442">
    <property type="entry name" value="RING FINGER PROTEIN 17"/>
    <property type="match status" value="1"/>
</dbReference>
<protein>
    <submittedName>
        <fullName evidence="3">Putative transcriptional coactivator</fullName>
    </submittedName>
</protein>
<dbReference type="PROSITE" id="PS50304">
    <property type="entry name" value="TUDOR"/>
    <property type="match status" value="2"/>
</dbReference>
<evidence type="ECO:0000256" key="1">
    <source>
        <dbReference type="SAM" id="MobiDB-lite"/>
    </source>
</evidence>